<dbReference type="RefSeq" id="WP_089724753.1">
    <property type="nucleotide sequence ID" value="NZ_FNGI01000001.1"/>
</dbReference>
<dbReference type="GO" id="GO:0120010">
    <property type="term" value="P:intermembrane phospholipid transfer"/>
    <property type="evidence" value="ECO:0007669"/>
    <property type="project" value="TreeGrafter"/>
</dbReference>
<dbReference type="Pfam" id="PF04333">
    <property type="entry name" value="MlaA"/>
    <property type="match status" value="1"/>
</dbReference>
<dbReference type="PANTHER" id="PTHR30035">
    <property type="entry name" value="LIPOPROTEIN VACJ-RELATED"/>
    <property type="match status" value="1"/>
</dbReference>
<feature type="signal peptide" evidence="3">
    <location>
        <begin position="1"/>
        <end position="27"/>
    </location>
</feature>
<dbReference type="GO" id="GO:0016020">
    <property type="term" value="C:membrane"/>
    <property type="evidence" value="ECO:0007669"/>
    <property type="project" value="InterPro"/>
</dbReference>
<dbReference type="PRINTS" id="PR01805">
    <property type="entry name" value="VACJLIPOPROT"/>
</dbReference>
<dbReference type="EMBL" id="FNGI01000001">
    <property type="protein sequence ID" value="SDK83935.1"/>
    <property type="molecule type" value="Genomic_DNA"/>
</dbReference>
<evidence type="ECO:0000256" key="3">
    <source>
        <dbReference type="SAM" id="SignalP"/>
    </source>
</evidence>
<organism evidence="4 5">
    <name type="scientific">Modicisalibacter muralis</name>
    <dbReference type="NCBI Taxonomy" id="119000"/>
    <lineage>
        <taxon>Bacteria</taxon>
        <taxon>Pseudomonadati</taxon>
        <taxon>Pseudomonadota</taxon>
        <taxon>Gammaproteobacteria</taxon>
        <taxon>Oceanospirillales</taxon>
        <taxon>Halomonadaceae</taxon>
        <taxon>Modicisalibacter</taxon>
    </lineage>
</organism>
<dbReference type="PROSITE" id="PS51257">
    <property type="entry name" value="PROKAR_LIPOPROTEIN"/>
    <property type="match status" value="1"/>
</dbReference>
<name>A0A1G9F6G7_9GAMM</name>
<dbReference type="PANTHER" id="PTHR30035:SF3">
    <property type="entry name" value="INTERMEMBRANE PHOSPHOLIPID TRANSPORT SYSTEM LIPOPROTEIN MLAA"/>
    <property type="match status" value="1"/>
</dbReference>
<proteinExistence type="inferred from homology"/>
<feature type="chain" id="PRO_5011438401" evidence="3">
    <location>
        <begin position="28"/>
        <end position="248"/>
    </location>
</feature>
<dbReference type="OrthoDB" id="9785326at2"/>
<evidence type="ECO:0000256" key="2">
    <source>
        <dbReference type="ARBA" id="ARBA00022729"/>
    </source>
</evidence>
<keyword evidence="4" id="KW-0449">Lipoprotein</keyword>
<dbReference type="Proteomes" id="UP000198654">
    <property type="component" value="Unassembled WGS sequence"/>
</dbReference>
<sequence length="248" mass="27472">MKTMGKWMVGILAGAMLGGCASQSQQAANPVDPWEGFNRRVYAFNDVIDRYALKPAAQGYDFITPEPVQTGVGNFFSNLGEIRTTINSVLQWKWNNAGVSTGRFLVNSTLGVAGLLDPATRMGLTVNKEDFGQTLAVWGVDSGPYVVLPLLGGRTLRHAGAIPADMYTDPVTYVEDDTTRWGLRFLELVDLRASFLDQEKLIRGDRYIFLRDTYLQRRQFMVNDGETGADPFASGEFDFDIDDGDFAE</sequence>
<accession>A0A1G9F6G7</accession>
<dbReference type="STRING" id="119000.SAMN05661010_00261"/>
<dbReference type="InterPro" id="IPR007428">
    <property type="entry name" value="MlaA"/>
</dbReference>
<evidence type="ECO:0000313" key="4">
    <source>
        <dbReference type="EMBL" id="SDK83935.1"/>
    </source>
</evidence>
<dbReference type="AlphaFoldDB" id="A0A1G9F6G7"/>
<comment type="similarity">
    <text evidence="1">Belongs to the MlaA family.</text>
</comment>
<gene>
    <name evidence="4" type="ORF">SAMN05661010_00261</name>
</gene>
<reference evidence="4 5" key="1">
    <citation type="submission" date="2016-10" db="EMBL/GenBank/DDBJ databases">
        <authorList>
            <person name="de Groot N.N."/>
        </authorList>
    </citation>
    <scope>NUCLEOTIDE SEQUENCE [LARGE SCALE GENOMIC DNA]</scope>
    <source>
        <strain evidence="4 5">DSM 14789</strain>
    </source>
</reference>
<evidence type="ECO:0000256" key="1">
    <source>
        <dbReference type="ARBA" id="ARBA00010634"/>
    </source>
</evidence>
<keyword evidence="5" id="KW-1185">Reference proteome</keyword>
<protein>
    <submittedName>
        <fullName evidence="4">Phospholipid-binding lipoprotein MlaA</fullName>
    </submittedName>
</protein>
<keyword evidence="2 3" id="KW-0732">Signal</keyword>
<evidence type="ECO:0000313" key="5">
    <source>
        <dbReference type="Proteomes" id="UP000198654"/>
    </source>
</evidence>